<protein>
    <submittedName>
        <fullName evidence="8">Two component transcriptional regulator, LuxR family</fullName>
    </submittedName>
</protein>
<feature type="modified residue" description="4-aspartylphosphate" evidence="5">
    <location>
        <position position="56"/>
    </location>
</feature>
<keyword evidence="3" id="KW-0238">DNA-binding</keyword>
<evidence type="ECO:0000313" key="9">
    <source>
        <dbReference type="Proteomes" id="UP000069205"/>
    </source>
</evidence>
<dbReference type="Gene3D" id="3.40.50.2300">
    <property type="match status" value="1"/>
</dbReference>
<dbReference type="InterPro" id="IPR039420">
    <property type="entry name" value="WalR-like"/>
</dbReference>
<dbReference type="STRING" id="42253.NITMOv2_3899"/>
<reference evidence="8 9" key="1">
    <citation type="journal article" date="2015" name="Proc. Natl. Acad. Sci. U.S.A.">
        <title>Expanded metabolic versatility of ubiquitous nitrite-oxidizing bacteria from the genus Nitrospira.</title>
        <authorList>
            <person name="Koch H."/>
            <person name="Lucker S."/>
            <person name="Albertsen M."/>
            <person name="Kitzinger K."/>
            <person name="Herbold C."/>
            <person name="Spieck E."/>
            <person name="Nielsen P.H."/>
            <person name="Wagner M."/>
            <person name="Daims H."/>
        </authorList>
    </citation>
    <scope>NUCLEOTIDE SEQUENCE [LARGE SCALE GENOMIC DNA]</scope>
    <source>
        <strain evidence="8 9">NSP M-1</strain>
    </source>
</reference>
<dbReference type="PROSITE" id="PS50043">
    <property type="entry name" value="HTH_LUXR_2"/>
    <property type="match status" value="1"/>
</dbReference>
<evidence type="ECO:0000256" key="1">
    <source>
        <dbReference type="ARBA" id="ARBA00022553"/>
    </source>
</evidence>
<dbReference type="PATRIC" id="fig|42253.5.peg.3844"/>
<evidence type="ECO:0000256" key="2">
    <source>
        <dbReference type="ARBA" id="ARBA00023015"/>
    </source>
</evidence>
<dbReference type="EMBL" id="CP011801">
    <property type="protein sequence ID" value="ALA60286.1"/>
    <property type="molecule type" value="Genomic_DNA"/>
</dbReference>
<gene>
    <name evidence="8" type="ORF">NITMOv2_3899</name>
</gene>
<feature type="domain" description="Response regulatory" evidence="7">
    <location>
        <begin position="5"/>
        <end position="121"/>
    </location>
</feature>
<dbReference type="GO" id="GO:0003677">
    <property type="term" value="F:DNA binding"/>
    <property type="evidence" value="ECO:0007669"/>
    <property type="project" value="UniProtKB-KW"/>
</dbReference>
<dbReference type="Pfam" id="PF00196">
    <property type="entry name" value="GerE"/>
    <property type="match status" value="1"/>
</dbReference>
<dbReference type="SMART" id="SM00448">
    <property type="entry name" value="REC"/>
    <property type="match status" value="1"/>
</dbReference>
<keyword evidence="2" id="KW-0805">Transcription regulation</keyword>
<dbReference type="CDD" id="cd06170">
    <property type="entry name" value="LuxR_C_like"/>
    <property type="match status" value="1"/>
</dbReference>
<dbReference type="GO" id="GO:0000160">
    <property type="term" value="P:phosphorelay signal transduction system"/>
    <property type="evidence" value="ECO:0007669"/>
    <property type="project" value="InterPro"/>
</dbReference>
<dbReference type="SUPFAM" id="SSF52172">
    <property type="entry name" value="CheY-like"/>
    <property type="match status" value="1"/>
</dbReference>
<dbReference type="InterPro" id="IPR058245">
    <property type="entry name" value="NreC/VraR/RcsB-like_REC"/>
</dbReference>
<dbReference type="Proteomes" id="UP000069205">
    <property type="component" value="Chromosome"/>
</dbReference>
<evidence type="ECO:0000259" key="7">
    <source>
        <dbReference type="PROSITE" id="PS50110"/>
    </source>
</evidence>
<dbReference type="InterPro" id="IPR000792">
    <property type="entry name" value="Tscrpt_reg_LuxR_C"/>
</dbReference>
<accession>A0A0K2GH71</accession>
<dbReference type="InterPro" id="IPR016032">
    <property type="entry name" value="Sig_transdc_resp-reg_C-effctor"/>
</dbReference>
<dbReference type="RefSeq" id="WP_202967258.1">
    <property type="nucleotide sequence ID" value="NZ_CP011801.1"/>
</dbReference>
<feature type="domain" description="HTH luxR-type" evidence="6">
    <location>
        <begin position="151"/>
        <end position="206"/>
    </location>
</feature>
<keyword evidence="4" id="KW-0804">Transcription</keyword>
<evidence type="ECO:0000256" key="5">
    <source>
        <dbReference type="PROSITE-ProRule" id="PRU00169"/>
    </source>
</evidence>
<dbReference type="PANTHER" id="PTHR43214">
    <property type="entry name" value="TWO-COMPONENT RESPONSE REGULATOR"/>
    <property type="match status" value="1"/>
</dbReference>
<dbReference type="Pfam" id="PF00072">
    <property type="entry name" value="Response_reg"/>
    <property type="match status" value="1"/>
</dbReference>
<dbReference type="KEGG" id="nmv:NITMOv2_3899"/>
<dbReference type="PANTHER" id="PTHR43214:SF41">
    <property type="entry name" value="NITRATE_NITRITE RESPONSE REGULATOR PROTEIN NARP"/>
    <property type="match status" value="1"/>
</dbReference>
<dbReference type="SMART" id="SM00421">
    <property type="entry name" value="HTH_LUXR"/>
    <property type="match status" value="1"/>
</dbReference>
<dbReference type="SUPFAM" id="SSF46894">
    <property type="entry name" value="C-terminal effector domain of the bipartite response regulators"/>
    <property type="match status" value="1"/>
</dbReference>
<evidence type="ECO:0000313" key="8">
    <source>
        <dbReference type="EMBL" id="ALA60286.1"/>
    </source>
</evidence>
<organism evidence="8 9">
    <name type="scientific">Nitrospira moscoviensis</name>
    <dbReference type="NCBI Taxonomy" id="42253"/>
    <lineage>
        <taxon>Bacteria</taxon>
        <taxon>Pseudomonadati</taxon>
        <taxon>Nitrospirota</taxon>
        <taxon>Nitrospiria</taxon>
        <taxon>Nitrospirales</taxon>
        <taxon>Nitrospiraceae</taxon>
        <taxon>Nitrospira</taxon>
    </lineage>
</organism>
<dbReference type="GO" id="GO:0006355">
    <property type="term" value="P:regulation of DNA-templated transcription"/>
    <property type="evidence" value="ECO:0007669"/>
    <property type="project" value="InterPro"/>
</dbReference>
<dbReference type="CDD" id="cd17535">
    <property type="entry name" value="REC_NarL-like"/>
    <property type="match status" value="1"/>
</dbReference>
<evidence type="ECO:0000259" key="6">
    <source>
        <dbReference type="PROSITE" id="PS50043"/>
    </source>
</evidence>
<dbReference type="PROSITE" id="PS50110">
    <property type="entry name" value="RESPONSE_REGULATORY"/>
    <property type="match status" value="1"/>
</dbReference>
<keyword evidence="1 5" id="KW-0597">Phosphoprotein</keyword>
<dbReference type="InterPro" id="IPR001789">
    <property type="entry name" value="Sig_transdc_resp-reg_receiver"/>
</dbReference>
<dbReference type="AlphaFoldDB" id="A0A0K2GH71"/>
<evidence type="ECO:0000256" key="3">
    <source>
        <dbReference type="ARBA" id="ARBA00023125"/>
    </source>
</evidence>
<name>A0A0K2GH71_NITMO</name>
<dbReference type="InterPro" id="IPR011006">
    <property type="entry name" value="CheY-like_superfamily"/>
</dbReference>
<proteinExistence type="predicted"/>
<sequence>MTAIRVLLADDHAVLRTGLAMLLNAQPDLEVVGEAGDGDEAAALAREIEPDVVIMDLTMGRHSGLEAIAAIRQAQPAVHVLVLSMHTDISYVRTALAAGATGYVAKSVADAELLIAVRAVAKGRTFVDLAVTDGALREEAMGLLTGQGDEPSAPLHRLSRREREVLLRVAQGFTNAQVAEELGLSVKSVETYRARLLRETRLAHPR</sequence>
<keyword evidence="9" id="KW-1185">Reference proteome</keyword>
<evidence type="ECO:0000256" key="4">
    <source>
        <dbReference type="ARBA" id="ARBA00023163"/>
    </source>
</evidence>
<dbReference type="PRINTS" id="PR00038">
    <property type="entry name" value="HTHLUXR"/>
</dbReference>